<evidence type="ECO:0000313" key="2">
    <source>
        <dbReference type="Proteomes" id="UP000494329"/>
    </source>
</evidence>
<evidence type="ECO:0000313" key="1">
    <source>
        <dbReference type="EMBL" id="CAB3750398.1"/>
    </source>
</evidence>
<proteinExistence type="predicted"/>
<organism evidence="1 2">
    <name type="scientific">Paraburkholderia solisilvae</name>
    <dbReference type="NCBI Taxonomy" id="624376"/>
    <lineage>
        <taxon>Bacteria</taxon>
        <taxon>Pseudomonadati</taxon>
        <taxon>Pseudomonadota</taxon>
        <taxon>Betaproteobacteria</taxon>
        <taxon>Burkholderiales</taxon>
        <taxon>Burkholderiaceae</taxon>
        <taxon>Paraburkholderia</taxon>
    </lineage>
</organism>
<keyword evidence="2" id="KW-1185">Reference proteome</keyword>
<dbReference type="EMBL" id="CADIKF010000005">
    <property type="protein sequence ID" value="CAB3750398.1"/>
    <property type="molecule type" value="Genomic_DNA"/>
</dbReference>
<sequence>MQKIERNALIEAKVAGGCNKRSSSSAQATTVVVVKVS</sequence>
<gene>
    <name evidence="1" type="ORF">LMG29739_01080</name>
</gene>
<accession>A0A6J5D813</accession>
<name>A0A6J5D813_9BURK</name>
<reference evidence="1 2" key="1">
    <citation type="submission" date="2020-04" db="EMBL/GenBank/DDBJ databases">
        <authorList>
            <person name="De Canck E."/>
        </authorList>
    </citation>
    <scope>NUCLEOTIDE SEQUENCE [LARGE SCALE GENOMIC DNA]</scope>
    <source>
        <strain evidence="1 2">LMG 29739</strain>
    </source>
</reference>
<dbReference type="Proteomes" id="UP000494329">
    <property type="component" value="Unassembled WGS sequence"/>
</dbReference>
<dbReference type="AlphaFoldDB" id="A0A6J5D813"/>
<protein>
    <submittedName>
        <fullName evidence="1">Uncharacterized protein</fullName>
    </submittedName>
</protein>